<gene>
    <name evidence="3" type="ORF">CEP50_07350</name>
</gene>
<dbReference type="InterPro" id="IPR014729">
    <property type="entry name" value="Rossmann-like_a/b/a_fold"/>
</dbReference>
<evidence type="ECO:0000256" key="1">
    <source>
        <dbReference type="ARBA" id="ARBA00008791"/>
    </source>
</evidence>
<reference evidence="3 4" key="1">
    <citation type="submission" date="2018-03" db="EMBL/GenBank/DDBJ databases">
        <title>Actinopolyspora mortivallis from Sahara, screening for active biomolecules.</title>
        <authorList>
            <person name="Selama O."/>
            <person name="Wellington E.M.H."/>
            <person name="Hacene H."/>
        </authorList>
    </citation>
    <scope>NUCLEOTIDE SEQUENCE [LARGE SCALE GENOMIC DNA]</scope>
    <source>
        <strain evidence="3 4">M5A</strain>
    </source>
</reference>
<evidence type="ECO:0000313" key="4">
    <source>
        <dbReference type="Proteomes" id="UP000239352"/>
    </source>
</evidence>
<dbReference type="PANTHER" id="PTHR46553">
    <property type="entry name" value="ADENINE NUCLEOTIDE ALPHA HYDROLASES-LIKE SUPERFAMILY PROTEIN"/>
    <property type="match status" value="1"/>
</dbReference>
<dbReference type="CDD" id="cd00293">
    <property type="entry name" value="USP-like"/>
    <property type="match status" value="1"/>
</dbReference>
<evidence type="ECO:0000259" key="2">
    <source>
        <dbReference type="Pfam" id="PF00582"/>
    </source>
</evidence>
<comment type="caution">
    <text evidence="3">The sequence shown here is derived from an EMBL/GenBank/DDBJ whole genome shotgun (WGS) entry which is preliminary data.</text>
</comment>
<dbReference type="Gene3D" id="3.40.50.620">
    <property type="entry name" value="HUPs"/>
    <property type="match status" value="1"/>
</dbReference>
<protein>
    <submittedName>
        <fullName evidence="3">Universal stress protein UspA</fullName>
    </submittedName>
</protein>
<dbReference type="Pfam" id="PF00582">
    <property type="entry name" value="Usp"/>
    <property type="match status" value="1"/>
</dbReference>
<accession>A0A2T0GY18</accession>
<proteinExistence type="inferred from homology"/>
<dbReference type="InterPro" id="IPR006015">
    <property type="entry name" value="Universal_stress_UspA"/>
</dbReference>
<dbReference type="STRING" id="1050202.GCA_000384035_01581"/>
<keyword evidence="4" id="KW-1185">Reference proteome</keyword>
<dbReference type="InParanoid" id="A0A2T0GY18"/>
<dbReference type="Proteomes" id="UP000239352">
    <property type="component" value="Unassembled WGS sequence"/>
</dbReference>
<dbReference type="PRINTS" id="PR01438">
    <property type="entry name" value="UNVRSLSTRESS"/>
</dbReference>
<dbReference type="RefSeq" id="WP_106113185.1">
    <property type="nucleotide sequence ID" value="NZ_PVSR01000007.1"/>
</dbReference>
<evidence type="ECO:0000313" key="3">
    <source>
        <dbReference type="EMBL" id="PRW64001.1"/>
    </source>
</evidence>
<dbReference type="InterPro" id="IPR006016">
    <property type="entry name" value="UspA"/>
</dbReference>
<organism evidence="3 4">
    <name type="scientific">Actinopolyspora mortivallis</name>
    <dbReference type="NCBI Taxonomy" id="33906"/>
    <lineage>
        <taxon>Bacteria</taxon>
        <taxon>Bacillati</taxon>
        <taxon>Actinomycetota</taxon>
        <taxon>Actinomycetes</taxon>
        <taxon>Actinopolysporales</taxon>
        <taxon>Actinopolysporaceae</taxon>
        <taxon>Actinopolyspora</taxon>
    </lineage>
</organism>
<dbReference type="AlphaFoldDB" id="A0A2T0GY18"/>
<dbReference type="EMBL" id="PVSR01000007">
    <property type="protein sequence ID" value="PRW64001.1"/>
    <property type="molecule type" value="Genomic_DNA"/>
</dbReference>
<feature type="domain" description="UspA" evidence="2">
    <location>
        <begin position="6"/>
        <end position="141"/>
    </location>
</feature>
<comment type="similarity">
    <text evidence="1">Belongs to the universal stress protein A family.</text>
</comment>
<name>A0A2T0GY18_ACTMO</name>
<dbReference type="SUPFAM" id="SSF52402">
    <property type="entry name" value="Adenine nucleotide alpha hydrolases-like"/>
    <property type="match status" value="1"/>
</dbReference>
<dbReference type="PANTHER" id="PTHR46553:SF3">
    <property type="entry name" value="ADENINE NUCLEOTIDE ALPHA HYDROLASES-LIKE SUPERFAMILY PROTEIN"/>
    <property type="match status" value="1"/>
</dbReference>
<sequence length="145" mass="15334">MGTEPERVVVGVDGSPDSEEALTWALRYALTNDAEVTALVAWAPPDYHDPQAPKVDRGGEENATRQLTRAVTDALSRFGSDLEVDRRVARGSATRSLLEASADADLLVLGSRGHGGFPGALLGSVAQHCVHHAACPVVVVREPVE</sequence>